<dbReference type="Pfam" id="PF04134">
    <property type="entry name" value="DCC1-like"/>
    <property type="match status" value="1"/>
</dbReference>
<dbReference type="InterPro" id="IPR007263">
    <property type="entry name" value="DCC1-like"/>
</dbReference>
<name>A0A2N6VPD0_9MICO</name>
<protein>
    <submittedName>
        <fullName evidence="1">DUF393 domain-containing protein</fullName>
    </submittedName>
</protein>
<proteinExistence type="predicted"/>
<evidence type="ECO:0000313" key="1">
    <source>
        <dbReference type="EMBL" id="PMD05995.1"/>
    </source>
</evidence>
<dbReference type="Proteomes" id="UP000235598">
    <property type="component" value="Unassembled WGS sequence"/>
</dbReference>
<evidence type="ECO:0000313" key="2">
    <source>
        <dbReference type="Proteomes" id="UP000235598"/>
    </source>
</evidence>
<gene>
    <name evidence="1" type="ORF">CJ199_00890</name>
</gene>
<reference evidence="1 2" key="1">
    <citation type="submission" date="2017-09" db="EMBL/GenBank/DDBJ databases">
        <title>Bacterial strain isolated from the female urinary microbiota.</title>
        <authorList>
            <person name="Thomas-White K."/>
            <person name="Kumar N."/>
            <person name="Forster S."/>
            <person name="Putonti C."/>
            <person name="Lawley T."/>
            <person name="Wolfe A.J."/>
        </authorList>
    </citation>
    <scope>NUCLEOTIDE SEQUENCE [LARGE SCALE GENOMIC DNA]</scope>
    <source>
        <strain evidence="1 2">UMB1301</strain>
    </source>
</reference>
<dbReference type="EMBL" id="PNHK01000001">
    <property type="protein sequence ID" value="PMD05995.1"/>
    <property type="molecule type" value="Genomic_DNA"/>
</dbReference>
<dbReference type="AlphaFoldDB" id="A0A2N6VPD0"/>
<comment type="caution">
    <text evidence="1">The sequence shown here is derived from an EMBL/GenBank/DDBJ whole genome shotgun (WGS) entry which is preliminary data.</text>
</comment>
<organism evidence="1 2">
    <name type="scientific">Brevibacterium paucivorans</name>
    <dbReference type="NCBI Taxonomy" id="170994"/>
    <lineage>
        <taxon>Bacteria</taxon>
        <taxon>Bacillati</taxon>
        <taxon>Actinomycetota</taxon>
        <taxon>Actinomycetes</taxon>
        <taxon>Micrococcales</taxon>
        <taxon>Brevibacteriaceae</taxon>
        <taxon>Brevibacterium</taxon>
    </lineage>
</organism>
<dbReference type="OrthoDB" id="9813713at2"/>
<sequence>MPHDLVDLVFDGQCGFCTRAAYAIKRFDRKARIRLHPAQRPGVHERFSLTETDTQQAAWAFTHDRSASGAESINLVLDVTFGTRLFTQLYRIPGVRSLQDRAYGWVAEHRYLLRGTTPWCQSHPNDCHLGTGTASCSLH</sequence>
<dbReference type="GO" id="GO:0015035">
    <property type="term" value="F:protein-disulfide reductase activity"/>
    <property type="evidence" value="ECO:0007669"/>
    <property type="project" value="InterPro"/>
</dbReference>
<accession>A0A2N6VPD0</accession>
<dbReference type="RefSeq" id="WP_102237650.1">
    <property type="nucleotide sequence ID" value="NZ_JBDMHW010000001.1"/>
</dbReference>